<feature type="transmembrane region" description="Helical" evidence="1">
    <location>
        <begin position="181"/>
        <end position="199"/>
    </location>
</feature>
<sequence>MKSQKFYLLITLLIGLLFVATQLFIFNGFIVPPGHDPIAHSQMIQMIAQDGWLAHFSGYPKGMHAILAVIFTVFRFPIPQLLIYATIFLSPLLFWGTYFLFWEYFQSRQKALWSVAGAFIFSPAILLLYYFGLYPTIWSLFLLPWALFLSLRLAGKPNIVSAFGFVSLLVLLFLIHPAGLINYFLYLLLFAPQIVRLGWRKNPRKLVTITVLTICVLGAIVCLQSGSIVERIHSLSNIPPDINYDPAGFKAFLTTVFGLVFGAGLNILPLLLYLLATVFFFIASEKTADLDPQMRACIPLAKLVPLWAGRAKEDTAEFTPQRFISPLKRQESKFFPWLATTFFIVLFLDSTAFLFLKPVYALLFPWAEEPRVLAYAFLAIASLLGLYGDWLWTNLRTKATMIIFVFFSGAYVIGVCPFILRNMLQRYAPVSQNDQEVFGWIQKNIPQNAIILNDNTNRKGKLAYSNRPSDGGAWIPFFTGQKILFPYFGSSEVNPEDRIYILENLTNLETDEKLHELLKEKKIAYVFYGSRQYAPYERSLDLESLLSNKSFQLIFEGKVSLNEKPARLFEIVLDPAK</sequence>
<feature type="transmembrane region" description="Helical" evidence="1">
    <location>
        <begin position="111"/>
        <end position="131"/>
    </location>
</feature>
<dbReference type="InterPro" id="IPR046671">
    <property type="entry name" value="DUF6541"/>
</dbReference>
<reference evidence="3" key="1">
    <citation type="submission" date="2017-09" db="EMBL/GenBank/DDBJ databases">
        <title>Depth-based differentiation of microbial function through sediment-hosted aquifers and enrichment of novel symbionts in the deep terrestrial subsurface.</title>
        <authorList>
            <person name="Probst A.J."/>
            <person name="Ladd B."/>
            <person name="Jarett J.K."/>
            <person name="Geller-Mcgrath D.E."/>
            <person name="Sieber C.M.K."/>
            <person name="Emerson J.B."/>
            <person name="Anantharaman K."/>
            <person name="Thomas B.C."/>
            <person name="Malmstrom R."/>
            <person name="Stieglmeier M."/>
            <person name="Klingl A."/>
            <person name="Woyke T."/>
            <person name="Ryan C.M."/>
            <person name="Banfield J.F."/>
        </authorList>
    </citation>
    <scope>NUCLEOTIDE SEQUENCE [LARGE SCALE GENOMIC DNA]</scope>
</reference>
<feature type="transmembrane region" description="Helical" evidence="1">
    <location>
        <begin position="6"/>
        <end position="31"/>
    </location>
</feature>
<dbReference type="Pfam" id="PF20176">
    <property type="entry name" value="DUF6541"/>
    <property type="match status" value="1"/>
</dbReference>
<feature type="transmembrane region" description="Helical" evidence="1">
    <location>
        <begin position="137"/>
        <end position="154"/>
    </location>
</feature>
<evidence type="ECO:0000313" key="3">
    <source>
        <dbReference type="Proteomes" id="UP000229916"/>
    </source>
</evidence>
<feature type="transmembrane region" description="Helical" evidence="1">
    <location>
        <begin position="372"/>
        <end position="392"/>
    </location>
</feature>
<dbReference type="AlphaFoldDB" id="A0A2M7ALH3"/>
<feature type="transmembrane region" description="Helical" evidence="1">
    <location>
        <begin position="82"/>
        <end position="102"/>
    </location>
</feature>
<evidence type="ECO:0000256" key="1">
    <source>
        <dbReference type="SAM" id="Phobius"/>
    </source>
</evidence>
<gene>
    <name evidence="2" type="ORF">COS81_04695</name>
</gene>
<feature type="transmembrane region" description="Helical" evidence="1">
    <location>
        <begin position="334"/>
        <end position="356"/>
    </location>
</feature>
<protein>
    <recommendedName>
        <fullName evidence="4">Glycosyltransferase RgtA/B/C/D-like domain-containing protein</fullName>
    </recommendedName>
</protein>
<dbReference type="Proteomes" id="UP000229916">
    <property type="component" value="Unassembled WGS sequence"/>
</dbReference>
<feature type="transmembrane region" description="Helical" evidence="1">
    <location>
        <begin position="206"/>
        <end position="229"/>
    </location>
</feature>
<feature type="transmembrane region" description="Helical" evidence="1">
    <location>
        <begin position="399"/>
        <end position="420"/>
    </location>
</feature>
<keyword evidence="1" id="KW-1133">Transmembrane helix</keyword>
<name>A0A2M7ALH3_UNCKA</name>
<feature type="transmembrane region" description="Helical" evidence="1">
    <location>
        <begin position="249"/>
        <end position="282"/>
    </location>
</feature>
<evidence type="ECO:0008006" key="4">
    <source>
        <dbReference type="Google" id="ProtNLM"/>
    </source>
</evidence>
<proteinExistence type="predicted"/>
<feature type="transmembrane region" description="Helical" evidence="1">
    <location>
        <begin position="159"/>
        <end position="175"/>
    </location>
</feature>
<comment type="caution">
    <text evidence="2">The sequence shown here is derived from an EMBL/GenBank/DDBJ whole genome shotgun (WGS) entry which is preliminary data.</text>
</comment>
<organism evidence="2 3">
    <name type="scientific">candidate division WWE3 bacterium CG06_land_8_20_14_3_00_42_16</name>
    <dbReference type="NCBI Taxonomy" id="1975083"/>
    <lineage>
        <taxon>Bacteria</taxon>
        <taxon>Katanobacteria</taxon>
    </lineage>
</organism>
<dbReference type="EMBL" id="PEWD01000090">
    <property type="protein sequence ID" value="PIU68233.1"/>
    <property type="molecule type" value="Genomic_DNA"/>
</dbReference>
<evidence type="ECO:0000313" key="2">
    <source>
        <dbReference type="EMBL" id="PIU68233.1"/>
    </source>
</evidence>
<keyword evidence="1" id="KW-0472">Membrane</keyword>
<keyword evidence="1" id="KW-0812">Transmembrane</keyword>
<accession>A0A2M7ALH3</accession>